<reference evidence="2 3" key="1">
    <citation type="submission" date="2013-08" db="EMBL/GenBank/DDBJ databases">
        <title>Flavobacterium limnosediminis JC2902 genome sequencing.</title>
        <authorList>
            <person name="Lee K."/>
            <person name="Yi H."/>
            <person name="Park S."/>
            <person name="Chun J."/>
        </authorList>
    </citation>
    <scope>NUCLEOTIDE SEQUENCE [LARGE SCALE GENOMIC DNA]</scope>
    <source>
        <strain evidence="2 3">JC2902</strain>
    </source>
</reference>
<feature type="signal peptide" evidence="1">
    <location>
        <begin position="1"/>
        <end position="21"/>
    </location>
</feature>
<comment type="caution">
    <text evidence="2">The sequence shown here is derived from an EMBL/GenBank/DDBJ whole genome shotgun (WGS) entry which is preliminary data.</text>
</comment>
<dbReference type="PATRIC" id="fig|1341181.4.peg.2954"/>
<dbReference type="RefSeq" id="WP_023580544.1">
    <property type="nucleotide sequence ID" value="NZ_AVGG01000023.1"/>
</dbReference>
<evidence type="ECO:0000256" key="1">
    <source>
        <dbReference type="SAM" id="SignalP"/>
    </source>
</evidence>
<dbReference type="InterPro" id="IPR011250">
    <property type="entry name" value="OMP/PagP_B-barrel"/>
</dbReference>
<keyword evidence="3" id="KW-1185">Reference proteome</keyword>
<dbReference type="Proteomes" id="UP000018004">
    <property type="component" value="Unassembled WGS sequence"/>
</dbReference>
<feature type="chain" id="PRO_5004750646" description="Outer membrane protein beta-barrel domain-containing protein" evidence="1">
    <location>
        <begin position="22"/>
        <end position="225"/>
    </location>
</feature>
<organism evidence="2 3">
    <name type="scientific">Flavobacterium limnosediminis JC2902</name>
    <dbReference type="NCBI Taxonomy" id="1341181"/>
    <lineage>
        <taxon>Bacteria</taxon>
        <taxon>Pseudomonadati</taxon>
        <taxon>Bacteroidota</taxon>
        <taxon>Flavobacteriia</taxon>
        <taxon>Flavobacteriales</taxon>
        <taxon>Flavobacteriaceae</taxon>
        <taxon>Flavobacterium</taxon>
    </lineage>
</organism>
<dbReference type="OrthoDB" id="838103at2"/>
<name>V6SH90_9FLAO</name>
<dbReference type="EMBL" id="AVGG01000023">
    <property type="protein sequence ID" value="ESU25814.1"/>
    <property type="molecule type" value="Genomic_DNA"/>
</dbReference>
<dbReference type="SUPFAM" id="SSF56925">
    <property type="entry name" value="OMPA-like"/>
    <property type="match status" value="1"/>
</dbReference>
<evidence type="ECO:0008006" key="4">
    <source>
        <dbReference type="Google" id="ProtNLM"/>
    </source>
</evidence>
<gene>
    <name evidence="2" type="ORF">FLJC2902T_30040</name>
</gene>
<protein>
    <recommendedName>
        <fullName evidence="4">Outer membrane protein beta-barrel domain-containing protein</fullName>
    </recommendedName>
</protein>
<keyword evidence="1" id="KW-0732">Signal</keyword>
<evidence type="ECO:0000313" key="2">
    <source>
        <dbReference type="EMBL" id="ESU25814.1"/>
    </source>
</evidence>
<dbReference type="eggNOG" id="ENOG50309CJ">
    <property type="taxonomic scope" value="Bacteria"/>
</dbReference>
<sequence length="225" mass="24145">MKKLPILITCLLLLSTFFVQAQTSGQGSSRSIRLNLYGSYAFEDSFDSYYDYGYYYNGKIEAGFLYGIGVEFEAAPMTFLELSWQMMDTSVPAQYYNGGIFDENANFDLGLDYIMLGGNRSFRKPGSKVEGFFGLSAGVGIIKLENPSNGNSDSTTKFAWGMKGGATIWATEKVGVKLQAQLLSVAQSVGGGVYIGTGGPGAGVSSYSSIYQFTLGGGLVFNVGN</sequence>
<accession>V6SH90</accession>
<dbReference type="AlphaFoldDB" id="V6SH90"/>
<proteinExistence type="predicted"/>
<dbReference type="Gene3D" id="2.40.160.20">
    <property type="match status" value="1"/>
</dbReference>
<evidence type="ECO:0000313" key="3">
    <source>
        <dbReference type="Proteomes" id="UP000018004"/>
    </source>
</evidence>